<dbReference type="GO" id="GO:0008854">
    <property type="term" value="F:exodeoxyribonuclease V activity"/>
    <property type="evidence" value="ECO:0007669"/>
    <property type="project" value="UniProtKB-EC"/>
</dbReference>
<dbReference type="Pfam" id="PF13604">
    <property type="entry name" value="AAA_30"/>
    <property type="match status" value="1"/>
</dbReference>
<dbReference type="GO" id="GO:0005524">
    <property type="term" value="F:ATP binding"/>
    <property type="evidence" value="ECO:0007669"/>
    <property type="project" value="UniProtKB-KW"/>
</dbReference>
<evidence type="ECO:0000256" key="1">
    <source>
        <dbReference type="ARBA" id="ARBA00022741"/>
    </source>
</evidence>
<dbReference type="CDD" id="cd18809">
    <property type="entry name" value="SF1_C_RecD"/>
    <property type="match status" value="1"/>
</dbReference>
<dbReference type="EC" id="3.1.11.5" evidence="5"/>
<evidence type="ECO:0000259" key="4">
    <source>
        <dbReference type="Pfam" id="PF13538"/>
    </source>
</evidence>
<dbReference type="InterPro" id="IPR027785">
    <property type="entry name" value="UvrD-like_helicase_C"/>
</dbReference>
<gene>
    <name evidence="5" type="ORF">GGP61_001404</name>
</gene>
<dbReference type="Gene3D" id="3.40.50.300">
    <property type="entry name" value="P-loop containing nucleotide triphosphate hydrolases"/>
    <property type="match status" value="2"/>
</dbReference>
<name>A0A9X2Q480_9BACT</name>
<protein>
    <submittedName>
        <fullName evidence="5">Exodeoxyribonuclease-5</fullName>
        <ecNumber evidence="5">3.1.11.5</ecNumber>
    </submittedName>
</protein>
<evidence type="ECO:0000256" key="2">
    <source>
        <dbReference type="ARBA" id="ARBA00022840"/>
    </source>
</evidence>
<dbReference type="PANTHER" id="PTHR43788:SF6">
    <property type="entry name" value="DNA HELICASE B"/>
    <property type="match status" value="1"/>
</dbReference>
<proteinExistence type="predicted"/>
<dbReference type="RefSeq" id="WP_259123659.1">
    <property type="nucleotide sequence ID" value="NZ_JANTZO010000005.1"/>
</dbReference>
<comment type="caution">
    <text evidence="5">The sequence shown here is derived from an EMBL/GenBank/DDBJ whole genome shotgun (WGS) entry which is preliminary data.</text>
</comment>
<dbReference type="SUPFAM" id="SSF52540">
    <property type="entry name" value="P-loop containing nucleoside triphosphate hydrolases"/>
    <property type="match status" value="1"/>
</dbReference>
<organism evidence="5 6">
    <name type="scientific">Salinibacter ruber</name>
    <dbReference type="NCBI Taxonomy" id="146919"/>
    <lineage>
        <taxon>Bacteria</taxon>
        <taxon>Pseudomonadati</taxon>
        <taxon>Rhodothermota</taxon>
        <taxon>Rhodothermia</taxon>
        <taxon>Rhodothermales</taxon>
        <taxon>Salinibacteraceae</taxon>
        <taxon>Salinibacter</taxon>
    </lineage>
</organism>
<feature type="region of interest" description="Disordered" evidence="3">
    <location>
        <begin position="1"/>
        <end position="35"/>
    </location>
</feature>
<sequence>MSHVAVDTQHGPASADGTAAAAGSEEAGDAELSSEQHRAYEEIYDRIKQGERFTGLRGYAGSGKTYLVARLVADLMEEDCPVHVCAPTHKAVQVLSEELDQVSVPMQTLHSFLGLRLQPGVDGQYELVPESERNFTEGVVVVDEASMVGREEWSHIEQTPMFVQWLFVGDPAQLPPVNEDPSKALEVPGPTLTTIHRQAADNPILQLATDVRTGEAGPFGSRYENGKGVGVTHDRESFMDSALRAFNSEAFADDATHARVLAYRNKTVRRYNNEIRARRHGQDADRFVEGEWLVGRETWYHDGAPRIANSEEVRVQEATVETFEAADRSEWTVWSLEVEGIRDDRTRTLKVLHEEELDRFKNALERRKTKAEEDPSKWKRYYDLRERFAQVDYAYATTVHRAQGSTYDTVFVDHRDVQVCNGDERRALLYVAVTRPARQLALLV</sequence>
<accession>A0A9X2Q480</accession>
<dbReference type="InterPro" id="IPR050534">
    <property type="entry name" value="Coronavir_polyprotein_1ab"/>
</dbReference>
<feature type="domain" description="UvrD-like helicase C-terminal" evidence="4">
    <location>
        <begin position="393"/>
        <end position="442"/>
    </location>
</feature>
<evidence type="ECO:0000313" key="5">
    <source>
        <dbReference type="EMBL" id="MCS3709800.1"/>
    </source>
</evidence>
<dbReference type="Pfam" id="PF13538">
    <property type="entry name" value="UvrD_C_2"/>
    <property type="match status" value="1"/>
</dbReference>
<keyword evidence="2" id="KW-0067">ATP-binding</keyword>
<dbReference type="Gene3D" id="2.30.30.780">
    <property type="match status" value="1"/>
</dbReference>
<evidence type="ECO:0000313" key="6">
    <source>
        <dbReference type="Proteomes" id="UP001155057"/>
    </source>
</evidence>
<evidence type="ECO:0000256" key="3">
    <source>
        <dbReference type="SAM" id="MobiDB-lite"/>
    </source>
</evidence>
<feature type="compositionally biased region" description="Low complexity" evidence="3">
    <location>
        <begin position="11"/>
        <end position="33"/>
    </location>
</feature>
<keyword evidence="1" id="KW-0547">Nucleotide-binding</keyword>
<dbReference type="AlphaFoldDB" id="A0A9X2Q480"/>
<keyword evidence="5" id="KW-0378">Hydrolase</keyword>
<reference evidence="5" key="1">
    <citation type="submission" date="2022-08" db="EMBL/GenBank/DDBJ databases">
        <title>Genomic Encyclopedia of Type Strains, Phase V (KMG-V): Genome sequencing to study the core and pangenomes of soil and plant-associated prokaryotes.</title>
        <authorList>
            <person name="Whitman W."/>
        </authorList>
    </citation>
    <scope>NUCLEOTIDE SEQUENCE</scope>
    <source>
        <strain evidence="5">SP3049</strain>
    </source>
</reference>
<dbReference type="InterPro" id="IPR027417">
    <property type="entry name" value="P-loop_NTPase"/>
</dbReference>
<dbReference type="GO" id="GO:0003678">
    <property type="term" value="F:DNA helicase activity"/>
    <property type="evidence" value="ECO:0007669"/>
    <property type="project" value="UniProtKB-ARBA"/>
</dbReference>
<dbReference type="EMBL" id="JANUAE010000004">
    <property type="protein sequence ID" value="MCS3709800.1"/>
    <property type="molecule type" value="Genomic_DNA"/>
</dbReference>
<dbReference type="PANTHER" id="PTHR43788">
    <property type="entry name" value="DNA2/NAM7 HELICASE FAMILY MEMBER"/>
    <property type="match status" value="1"/>
</dbReference>
<dbReference type="Proteomes" id="UP001155057">
    <property type="component" value="Unassembled WGS sequence"/>
</dbReference>